<name>W4LJ70_ENTF1</name>
<dbReference type="Pfam" id="PF01996">
    <property type="entry name" value="F420_ligase"/>
    <property type="match status" value="1"/>
</dbReference>
<dbReference type="Gene3D" id="3.90.1660.10">
    <property type="entry name" value="CofE-like domain"/>
    <property type="match status" value="1"/>
</dbReference>
<keyword evidence="1 9" id="KW-0436">Ligase</keyword>
<dbReference type="PANTHER" id="PTHR47917">
    <property type="match status" value="1"/>
</dbReference>
<dbReference type="EMBL" id="AZHW01000624">
    <property type="protein sequence ID" value="ETW97755.1"/>
    <property type="molecule type" value="Genomic_DNA"/>
</dbReference>
<dbReference type="PANTHER" id="PTHR47917:SF1">
    <property type="entry name" value="COENZYME F420:L-GLUTAMATE LIGASE"/>
    <property type="match status" value="1"/>
</dbReference>
<reference evidence="9 10" key="1">
    <citation type="journal article" date="2014" name="Nature">
        <title>An environmental bacterial taxon with a large and distinct metabolic repertoire.</title>
        <authorList>
            <person name="Wilson M.C."/>
            <person name="Mori T."/>
            <person name="Ruckert C."/>
            <person name="Uria A.R."/>
            <person name="Helf M.J."/>
            <person name="Takada K."/>
            <person name="Gernert C."/>
            <person name="Steffens U.A."/>
            <person name="Heycke N."/>
            <person name="Schmitt S."/>
            <person name="Rinke C."/>
            <person name="Helfrich E.J."/>
            <person name="Brachmann A.O."/>
            <person name="Gurgui C."/>
            <person name="Wakimoto T."/>
            <person name="Kracht M."/>
            <person name="Crusemann M."/>
            <person name="Hentschel U."/>
            <person name="Abe I."/>
            <person name="Matsunaga S."/>
            <person name="Kalinowski J."/>
            <person name="Takeyama H."/>
            <person name="Piel J."/>
        </authorList>
    </citation>
    <scope>NUCLEOTIDE SEQUENCE [LARGE SCALE GENOMIC DNA]</scope>
    <source>
        <strain evidence="10">TSY1</strain>
    </source>
</reference>
<dbReference type="NCBIfam" id="TIGR01916">
    <property type="entry name" value="F420_cofE"/>
    <property type="match status" value="1"/>
</dbReference>
<evidence type="ECO:0000256" key="2">
    <source>
        <dbReference type="ARBA" id="ARBA00022723"/>
    </source>
</evidence>
<dbReference type="PATRIC" id="fig|1429438.4.peg.4152"/>
<gene>
    <name evidence="9" type="ORF">ETSY1_21450</name>
</gene>
<evidence type="ECO:0000313" key="9">
    <source>
        <dbReference type="EMBL" id="ETW97755.1"/>
    </source>
</evidence>
<dbReference type="SUPFAM" id="SSF144010">
    <property type="entry name" value="CofE-like"/>
    <property type="match status" value="1"/>
</dbReference>
<keyword evidence="7" id="KW-0464">Manganese</keyword>
<dbReference type="GO" id="GO:0005525">
    <property type="term" value="F:GTP binding"/>
    <property type="evidence" value="ECO:0007669"/>
    <property type="project" value="UniProtKB-KW"/>
</dbReference>
<feature type="domain" description="Coenzyme F420:L-glutamate ligase-like" evidence="8">
    <location>
        <begin position="14"/>
        <end position="229"/>
    </location>
</feature>
<evidence type="ECO:0000256" key="4">
    <source>
        <dbReference type="ARBA" id="ARBA00022842"/>
    </source>
</evidence>
<keyword evidence="3" id="KW-0547">Nucleotide-binding</keyword>
<dbReference type="InterPro" id="IPR008225">
    <property type="entry name" value="F420-0_g-glutamyl_ligase"/>
</dbReference>
<dbReference type="GO" id="GO:0052618">
    <property type="term" value="F:coenzyme F420-0:L-glutamate ligase activity"/>
    <property type="evidence" value="ECO:0007669"/>
    <property type="project" value="TreeGrafter"/>
</dbReference>
<keyword evidence="2" id="KW-0479">Metal-binding</keyword>
<keyword evidence="5" id="KW-0630">Potassium</keyword>
<protein>
    <submittedName>
        <fullName evidence="9">F420-0:gamma-glutamyl ligase</fullName>
    </submittedName>
</protein>
<keyword evidence="6" id="KW-0342">GTP-binding</keyword>
<dbReference type="HOGENOM" id="CLU_051152_1_1_7"/>
<keyword evidence="4" id="KW-0460">Magnesium</keyword>
<evidence type="ECO:0000256" key="7">
    <source>
        <dbReference type="ARBA" id="ARBA00023211"/>
    </source>
</evidence>
<dbReference type="GO" id="GO:0046872">
    <property type="term" value="F:metal ion binding"/>
    <property type="evidence" value="ECO:0007669"/>
    <property type="project" value="UniProtKB-KW"/>
</dbReference>
<evidence type="ECO:0000256" key="6">
    <source>
        <dbReference type="ARBA" id="ARBA00023134"/>
    </source>
</evidence>
<evidence type="ECO:0000259" key="8">
    <source>
        <dbReference type="Pfam" id="PF01996"/>
    </source>
</evidence>
<dbReference type="Gene3D" id="3.30.1330.100">
    <property type="entry name" value="CofE-like"/>
    <property type="match status" value="1"/>
</dbReference>
<evidence type="ECO:0000313" key="10">
    <source>
        <dbReference type="Proteomes" id="UP000019141"/>
    </source>
</evidence>
<dbReference type="Proteomes" id="UP000019141">
    <property type="component" value="Unassembled WGS sequence"/>
</dbReference>
<evidence type="ECO:0000256" key="1">
    <source>
        <dbReference type="ARBA" id="ARBA00022598"/>
    </source>
</evidence>
<organism evidence="9 10">
    <name type="scientific">Entotheonella factor</name>
    <dbReference type="NCBI Taxonomy" id="1429438"/>
    <lineage>
        <taxon>Bacteria</taxon>
        <taxon>Pseudomonadati</taxon>
        <taxon>Nitrospinota/Tectimicrobiota group</taxon>
        <taxon>Candidatus Tectimicrobiota</taxon>
        <taxon>Candidatus Entotheonellia</taxon>
        <taxon>Candidatus Entotheonellales</taxon>
        <taxon>Candidatus Entotheonellaceae</taxon>
        <taxon>Candidatus Entotheonella</taxon>
    </lineage>
</organism>
<dbReference type="AlphaFoldDB" id="W4LJ70"/>
<comment type="caution">
    <text evidence="9">The sequence shown here is derived from an EMBL/GenBank/DDBJ whole genome shotgun (WGS) entry which is preliminary data.</text>
</comment>
<evidence type="ECO:0000256" key="3">
    <source>
        <dbReference type="ARBA" id="ARBA00022741"/>
    </source>
</evidence>
<keyword evidence="10" id="KW-1185">Reference proteome</keyword>
<sequence>MSTPEIKILGLPGIPIVEQGDDLVAMIHDAATAAQLTFEAGDILVVTQKIVSKAEGCLISLKDITPTPFAEAYARQWDKDPRSVEVVLRQSRRIAKMDRGVLIAETHHGLICANAGVDQSNMEGDEVVAVLPPDPDGSARAIRDGLKARTGVDVAIIIADTFGRPWRSGLVNVAIGLSGIQAVRDYTGMHDDRGYELRVTALAVADELASAAELVMNKLDKVPVALIRGYDYPRGEGNVSDLMRNPEQDLFR</sequence>
<proteinExistence type="predicted"/>
<dbReference type="InterPro" id="IPR002847">
    <property type="entry name" value="F420-0_gamma-glut_ligase-dom"/>
</dbReference>
<evidence type="ECO:0000256" key="5">
    <source>
        <dbReference type="ARBA" id="ARBA00022958"/>
    </source>
</evidence>
<accession>W4LJ70</accession>